<reference evidence="1 2" key="1">
    <citation type="submission" date="2014-07" db="EMBL/GenBank/DDBJ databases">
        <title>Genome Sequence of Rhodococcus opacus Strain R7, a Biodegrader of Mono- and Polycyclic Aromatic Hydrocarbons.</title>
        <authorList>
            <person name="Di Gennaro P."/>
            <person name="Zampolli J."/>
            <person name="Presti I."/>
            <person name="Cappelletti M."/>
            <person name="D'Ursi P."/>
            <person name="Orro A."/>
            <person name="Mezzelani A."/>
            <person name="Milanesi L."/>
        </authorList>
    </citation>
    <scope>NUCLEOTIDE SEQUENCE [LARGE SCALE GENOMIC DNA]</scope>
    <source>
        <strain evidence="1 2">R7</strain>
    </source>
</reference>
<organism evidence="1 2">
    <name type="scientific">Rhodococcus opacus</name>
    <name type="common">Nocardia opaca</name>
    <dbReference type="NCBI Taxonomy" id="37919"/>
    <lineage>
        <taxon>Bacteria</taxon>
        <taxon>Bacillati</taxon>
        <taxon>Actinomycetota</taxon>
        <taxon>Actinomycetes</taxon>
        <taxon>Mycobacteriales</taxon>
        <taxon>Nocardiaceae</taxon>
        <taxon>Rhodococcus</taxon>
    </lineage>
</organism>
<proteinExistence type="predicted"/>
<dbReference type="EMBL" id="CP008947">
    <property type="protein sequence ID" value="AII05161.1"/>
    <property type="molecule type" value="Genomic_DNA"/>
</dbReference>
<evidence type="ECO:0000313" key="2">
    <source>
        <dbReference type="Proteomes" id="UP000028488"/>
    </source>
</evidence>
<evidence type="ECO:0000313" key="1">
    <source>
        <dbReference type="EMBL" id="AII05161.1"/>
    </source>
</evidence>
<dbReference type="AlphaFoldDB" id="A0A076EHC7"/>
<accession>A0A076EHC7</accession>
<sequence>MRFAVSLVGIPPAGEILARPATKTYPRFRAAHTAAMAMAPPGWDAVDAPDLLPRRFDWGAIIMTRPGQDAVLAAVVHGATFAPQEAAELLEAAVMDKAEAEYAERIHRAVGDHRAAAQRFRRYGANSKKKP</sequence>
<protein>
    <submittedName>
        <fullName evidence="1">Uncharacterized protein</fullName>
    </submittedName>
</protein>
<gene>
    <name evidence="1" type="ORF">EP51_11270</name>
</gene>
<dbReference type="Proteomes" id="UP000028488">
    <property type="component" value="Chromosome"/>
</dbReference>
<name>A0A076EHC7_RHOOP</name>